<organism evidence="1 2">
    <name type="scientific">Dactylosporangium matsuzakiense</name>
    <dbReference type="NCBI Taxonomy" id="53360"/>
    <lineage>
        <taxon>Bacteria</taxon>
        <taxon>Bacillati</taxon>
        <taxon>Actinomycetota</taxon>
        <taxon>Actinomycetes</taxon>
        <taxon>Micromonosporales</taxon>
        <taxon>Micromonosporaceae</taxon>
        <taxon>Dactylosporangium</taxon>
    </lineage>
</organism>
<proteinExistence type="predicted"/>
<reference evidence="1" key="1">
    <citation type="journal article" date="2014" name="Int. J. Syst. Evol. Microbiol.">
        <title>Complete genome sequence of Corynebacterium casei LMG S-19264T (=DSM 44701T), isolated from a smear-ripened cheese.</title>
        <authorList>
            <consortium name="US DOE Joint Genome Institute (JGI-PGF)"/>
            <person name="Walter F."/>
            <person name="Albersmeier A."/>
            <person name="Kalinowski J."/>
            <person name="Ruckert C."/>
        </authorList>
    </citation>
    <scope>NUCLEOTIDE SEQUENCE</scope>
    <source>
        <strain evidence="1">VKM Ac-1321</strain>
    </source>
</reference>
<dbReference type="RefSeq" id="WP_261964058.1">
    <property type="nucleotide sequence ID" value="NZ_BAAAXA010000003.1"/>
</dbReference>
<gene>
    <name evidence="1" type="ORF">GCM10017581_031100</name>
</gene>
<evidence type="ECO:0000313" key="2">
    <source>
        <dbReference type="Proteomes" id="UP001143480"/>
    </source>
</evidence>
<dbReference type="Proteomes" id="UP001143480">
    <property type="component" value="Unassembled WGS sequence"/>
</dbReference>
<accession>A0A9W6KIY1</accession>
<dbReference type="EMBL" id="BSFP01000015">
    <property type="protein sequence ID" value="GLL01369.1"/>
    <property type="molecule type" value="Genomic_DNA"/>
</dbReference>
<dbReference type="AlphaFoldDB" id="A0A9W6KIY1"/>
<comment type="caution">
    <text evidence="1">The sequence shown here is derived from an EMBL/GenBank/DDBJ whole genome shotgun (WGS) entry which is preliminary data.</text>
</comment>
<evidence type="ECO:0000313" key="1">
    <source>
        <dbReference type="EMBL" id="GLL01369.1"/>
    </source>
</evidence>
<sequence>MHPDLLALLDAHLAEMTALRHVLCAPRPVQPGERWAAAAETVRSAERYRLAVEAMLSPTP</sequence>
<protein>
    <submittedName>
        <fullName evidence="1">Uncharacterized protein</fullName>
    </submittedName>
</protein>
<name>A0A9W6KIY1_9ACTN</name>
<keyword evidence="2" id="KW-1185">Reference proteome</keyword>
<reference evidence="1" key="2">
    <citation type="submission" date="2023-01" db="EMBL/GenBank/DDBJ databases">
        <authorList>
            <person name="Sun Q."/>
            <person name="Evtushenko L."/>
        </authorList>
    </citation>
    <scope>NUCLEOTIDE SEQUENCE</scope>
    <source>
        <strain evidence="1">VKM Ac-1321</strain>
    </source>
</reference>